<feature type="domain" description="Dihydroorotate dehydrogenase catalytic" evidence="8">
    <location>
        <begin position="55"/>
        <end position="330"/>
    </location>
</feature>
<feature type="transmembrane region" description="Helical" evidence="7">
    <location>
        <begin position="445"/>
        <end position="466"/>
    </location>
</feature>
<organism evidence="9 10">
    <name type="scientific">Brevibacillus choshinensis</name>
    <dbReference type="NCBI Taxonomy" id="54911"/>
    <lineage>
        <taxon>Bacteria</taxon>
        <taxon>Bacillati</taxon>
        <taxon>Bacillota</taxon>
        <taxon>Bacilli</taxon>
        <taxon>Bacillales</taxon>
        <taxon>Paenibacillaceae</taxon>
        <taxon>Brevibacillus</taxon>
    </lineage>
</organism>
<reference evidence="9 10" key="1">
    <citation type="submission" date="2015-09" db="EMBL/GenBank/DDBJ databases">
        <title>Genome sequencing project for genomic taxonomy and phylogenomics of Bacillus-like bacteria.</title>
        <authorList>
            <person name="Liu B."/>
            <person name="Wang J."/>
            <person name="Zhu Y."/>
            <person name="Liu G."/>
            <person name="Chen Q."/>
            <person name="Chen Z."/>
            <person name="Lan J."/>
            <person name="Che J."/>
            <person name="Ge C."/>
            <person name="Shi H."/>
            <person name="Pan Z."/>
            <person name="Liu X."/>
        </authorList>
    </citation>
    <scope>NUCLEOTIDE SEQUENCE [LARGE SCALE GENOMIC DNA]</scope>
    <source>
        <strain evidence="9 10">DSM 8552</strain>
    </source>
</reference>
<keyword evidence="7" id="KW-0472">Membrane</keyword>
<dbReference type="Pfam" id="PF01180">
    <property type="entry name" value="DHO_dh"/>
    <property type="match status" value="1"/>
</dbReference>
<feature type="transmembrane region" description="Helical" evidence="7">
    <location>
        <begin position="625"/>
        <end position="644"/>
    </location>
</feature>
<dbReference type="SUPFAM" id="SSF51395">
    <property type="entry name" value="FMN-linked oxidoreductases"/>
    <property type="match status" value="1"/>
</dbReference>
<feature type="transmembrane region" description="Helical" evidence="7">
    <location>
        <begin position="570"/>
        <end position="591"/>
    </location>
</feature>
<evidence type="ECO:0000259" key="8">
    <source>
        <dbReference type="Pfam" id="PF01180"/>
    </source>
</evidence>
<comment type="pathway">
    <text evidence="2">Pyrimidine metabolism; UMP biosynthesis via de novo pathway.</text>
</comment>
<evidence type="ECO:0000256" key="1">
    <source>
        <dbReference type="ARBA" id="ARBA00001917"/>
    </source>
</evidence>
<dbReference type="RefSeq" id="WP_055746656.1">
    <property type="nucleotide sequence ID" value="NZ_LJJB01000013.1"/>
</dbReference>
<keyword evidence="3" id="KW-0285">Flavoprotein</keyword>
<keyword evidence="4" id="KW-0288">FMN</keyword>
<dbReference type="EMBL" id="LJJB01000013">
    <property type="protein sequence ID" value="KQL44072.1"/>
    <property type="molecule type" value="Genomic_DNA"/>
</dbReference>
<dbReference type="InterPro" id="IPR013785">
    <property type="entry name" value="Aldolase_TIM"/>
</dbReference>
<keyword evidence="5" id="KW-0665">Pyrimidine biosynthesis</keyword>
<evidence type="ECO:0000313" key="10">
    <source>
        <dbReference type="Proteomes" id="UP000051063"/>
    </source>
</evidence>
<dbReference type="InterPro" id="IPR005720">
    <property type="entry name" value="Dihydroorotate_DH_cat"/>
</dbReference>
<comment type="caution">
    <text evidence="9">The sequence shown here is derived from an EMBL/GenBank/DDBJ whole genome shotgun (WGS) entry which is preliminary data.</text>
</comment>
<name>A0ABR5N0P6_BRECH</name>
<feature type="transmembrane region" description="Helical" evidence="7">
    <location>
        <begin position="514"/>
        <end position="540"/>
    </location>
</feature>
<feature type="transmembrane region" description="Helical" evidence="7">
    <location>
        <begin position="472"/>
        <end position="493"/>
    </location>
</feature>
<evidence type="ECO:0000256" key="3">
    <source>
        <dbReference type="ARBA" id="ARBA00022630"/>
    </source>
</evidence>
<keyword evidence="7" id="KW-1133">Transmembrane helix</keyword>
<evidence type="ECO:0000256" key="7">
    <source>
        <dbReference type="SAM" id="Phobius"/>
    </source>
</evidence>
<evidence type="ECO:0000313" key="9">
    <source>
        <dbReference type="EMBL" id="KQL44072.1"/>
    </source>
</evidence>
<protein>
    <submittedName>
        <fullName evidence="9">Dihydroorotate dehydrogenase</fullName>
    </submittedName>
</protein>
<dbReference type="PANTHER" id="PTHR48109">
    <property type="entry name" value="DIHYDROOROTATE DEHYDROGENASE (QUINONE), MITOCHONDRIAL-RELATED"/>
    <property type="match status" value="1"/>
</dbReference>
<accession>A0ABR5N0P6</accession>
<evidence type="ECO:0000256" key="4">
    <source>
        <dbReference type="ARBA" id="ARBA00022643"/>
    </source>
</evidence>
<evidence type="ECO:0000256" key="2">
    <source>
        <dbReference type="ARBA" id="ARBA00004725"/>
    </source>
</evidence>
<dbReference type="Proteomes" id="UP000051063">
    <property type="component" value="Unassembled WGS sequence"/>
</dbReference>
<feature type="transmembrane region" description="Helical" evidence="7">
    <location>
        <begin position="598"/>
        <end position="619"/>
    </location>
</feature>
<evidence type="ECO:0000256" key="5">
    <source>
        <dbReference type="ARBA" id="ARBA00022975"/>
    </source>
</evidence>
<sequence length="653" mass="72174">MPDWSYQTLFRPLLFLLSPERARDITLSAIGTLAKYPGGPFIIELMGHMKPPHELSRSVAGITFPTSVGLGAGLDPHATAIKALSRFGVGFIELGPVTIDPILSRKELTRNTQDQTIVYPEMEELANPGIHSLLKQLRSMGTLAVPIGARLACRPDVTWREATDEILSLANSLTDTCSFFSIDTRWFSSLSWSETEWRLHLQEIRAATDRPLFLLLSPDCRKPEAMKLFQPAWEEGYEGVLVAGGICNDRILQNHASRTWLTGPPTHEESRRFVQWLREHWPASFIIGSGGIHEPADALHMLSAGADLVQLHSGLVYSGPGLPKRINEAILQSSSEAHADSPGLELEHPKKLLFPAWIWGMILGVGMMIGGILAWLIAATRVVLPYDERFLGMSVTELMVLNDRLLPFMSHDRISLAGTMISIGVIYYQLSRFGLRYGQHTARKILLISGSIGFSSFFLFLGYGYFDYLHAILAILLLPTFLLALRASCHIHLPILPAQLRNDRDWRQALWGQLLFVIVGFGLTAAGIMISLIGVTGVFVPSDLIFLCAAPEVLQAYNERLIPLIAHDRAGFGGALVSDGIAVLLLSLWGFRKGESWLWWTLLLAGVPGFAAGIGVHFTVGYVDFIHLLPAFVAIVLFLLGLVLSRPYLTARH</sequence>
<comment type="cofactor">
    <cofactor evidence="1">
        <name>FMN</name>
        <dbReference type="ChEBI" id="CHEBI:58210"/>
    </cofactor>
</comment>
<dbReference type="Gene3D" id="3.20.20.70">
    <property type="entry name" value="Aldolase class I"/>
    <property type="match status" value="1"/>
</dbReference>
<dbReference type="PANTHER" id="PTHR48109:SF4">
    <property type="entry name" value="DIHYDROOROTATE DEHYDROGENASE (QUINONE), MITOCHONDRIAL"/>
    <property type="match status" value="1"/>
</dbReference>
<gene>
    <name evidence="9" type="ORF">AN963_21830</name>
</gene>
<dbReference type="InterPro" id="IPR050074">
    <property type="entry name" value="DHO_dehydrogenase"/>
</dbReference>
<evidence type="ECO:0000256" key="6">
    <source>
        <dbReference type="ARBA" id="ARBA00023002"/>
    </source>
</evidence>
<proteinExistence type="predicted"/>
<keyword evidence="6" id="KW-0560">Oxidoreductase</keyword>
<keyword evidence="10" id="KW-1185">Reference proteome</keyword>
<feature type="transmembrane region" description="Helical" evidence="7">
    <location>
        <begin position="356"/>
        <end position="378"/>
    </location>
</feature>
<keyword evidence="7" id="KW-0812">Transmembrane</keyword>